<feature type="region of interest" description="Disordered" evidence="1">
    <location>
        <begin position="1"/>
        <end position="32"/>
    </location>
</feature>
<comment type="caution">
    <text evidence="2">The sequence shown here is derived from an EMBL/GenBank/DDBJ whole genome shotgun (WGS) entry which is preliminary data.</text>
</comment>
<evidence type="ECO:0000313" key="3">
    <source>
        <dbReference type="Proteomes" id="UP000588806"/>
    </source>
</evidence>
<dbReference type="AlphaFoldDB" id="A0A7Y3XC19"/>
<sequence length="257" mass="27452">MAKADDAKHWGVDREMSTASSKGTKGGKKAGRHPFRLLAESLDGSERAGKLYVDFIQTVTAKRVRALFFSPGLKKQIGIDDQTDEELAEEQRDEAVALGQLTADDWRLIRRLGRQSAVLDAAEVGGWNAIVLLLAGLRDAEGIEHPEVERQTPEQAQQSADETVAARQQERQAQAAAQSAGRDLDAALARLREQSAAVHVSMLDDAEQGLKAFEAEVVKSGWFAASLAFASGGREAALGVKGAEPLARPQLGTAGVG</sequence>
<gene>
    <name evidence="2" type="ORF">HLB35_16275</name>
</gene>
<dbReference type="EMBL" id="JABFHI010000019">
    <property type="protein sequence ID" value="NOG32938.1"/>
    <property type="molecule type" value="Genomic_DNA"/>
</dbReference>
<feature type="compositionally biased region" description="Basic and acidic residues" evidence="1">
    <location>
        <begin position="1"/>
        <end position="16"/>
    </location>
</feature>
<evidence type="ECO:0000256" key="1">
    <source>
        <dbReference type="SAM" id="MobiDB-lite"/>
    </source>
</evidence>
<accession>A0A7Y3XC19</accession>
<keyword evidence="3" id="KW-1185">Reference proteome</keyword>
<dbReference type="Proteomes" id="UP000588806">
    <property type="component" value="Unassembled WGS sequence"/>
</dbReference>
<protein>
    <submittedName>
        <fullName evidence="2">Uncharacterized protein</fullName>
    </submittedName>
</protein>
<organism evidence="2 3">
    <name type="scientific">Vreelandella azerica</name>
    <dbReference type="NCBI Taxonomy" id="2732867"/>
    <lineage>
        <taxon>Bacteria</taxon>
        <taxon>Pseudomonadati</taxon>
        <taxon>Pseudomonadota</taxon>
        <taxon>Gammaproteobacteria</taxon>
        <taxon>Oceanospirillales</taxon>
        <taxon>Halomonadaceae</taxon>
        <taxon>Vreelandella</taxon>
    </lineage>
</organism>
<proteinExistence type="predicted"/>
<reference evidence="2 3" key="2">
    <citation type="submission" date="2020-06" db="EMBL/GenBank/DDBJ databases">
        <title>Halomonas songnenensis sp. nov., a moderately halophilic bacterium isolated from saline and alkaline soils.</title>
        <authorList>
            <person name="Jiang J."/>
            <person name="Pan Y."/>
        </authorList>
    </citation>
    <scope>NUCLEOTIDE SEQUENCE [LARGE SCALE GENOMIC DNA]</scope>
    <source>
        <strain evidence="2 3">TBZ9</strain>
    </source>
</reference>
<name>A0A7Y3XC19_9GAMM</name>
<reference evidence="2 3" key="1">
    <citation type="submission" date="2020-05" db="EMBL/GenBank/DDBJ databases">
        <authorList>
            <person name="Ruan W."/>
            <person name="Jeon C.O."/>
            <person name="Chun B.H."/>
        </authorList>
    </citation>
    <scope>NUCLEOTIDE SEQUENCE [LARGE SCALE GENOMIC DNA]</scope>
    <source>
        <strain evidence="2 3">TBZ9</strain>
    </source>
</reference>
<evidence type="ECO:0000313" key="2">
    <source>
        <dbReference type="EMBL" id="NOG32938.1"/>
    </source>
</evidence>